<evidence type="ECO:0000313" key="3">
    <source>
        <dbReference type="Proteomes" id="UP001055117"/>
    </source>
</evidence>
<gene>
    <name evidence="2" type="ORF">AFCDBAGC_2964</name>
</gene>
<dbReference type="EMBL" id="BPQG01000046">
    <property type="protein sequence ID" value="GJD45095.1"/>
    <property type="molecule type" value="Genomic_DNA"/>
</dbReference>
<protein>
    <recommendedName>
        <fullName evidence="1">PilZ domain-containing protein</fullName>
    </recommendedName>
</protein>
<dbReference type="Pfam" id="PF07238">
    <property type="entry name" value="PilZ"/>
    <property type="match status" value="1"/>
</dbReference>
<dbReference type="SUPFAM" id="SSF141371">
    <property type="entry name" value="PilZ domain-like"/>
    <property type="match status" value="1"/>
</dbReference>
<dbReference type="RefSeq" id="WP_147828611.1">
    <property type="nucleotide sequence ID" value="NZ_BPQG01000046.1"/>
</dbReference>
<organism evidence="2 3">
    <name type="scientific">Methylobacterium cerastii</name>
    <dbReference type="NCBI Taxonomy" id="932741"/>
    <lineage>
        <taxon>Bacteria</taxon>
        <taxon>Pseudomonadati</taxon>
        <taxon>Pseudomonadota</taxon>
        <taxon>Alphaproteobacteria</taxon>
        <taxon>Hyphomicrobiales</taxon>
        <taxon>Methylobacteriaceae</taxon>
        <taxon>Methylobacterium</taxon>
    </lineage>
</organism>
<accession>A0ABQ4QJQ2</accession>
<reference evidence="2 3" key="1">
    <citation type="journal article" date="2021" name="Front. Microbiol.">
        <title>Comprehensive Comparative Genomics and Phenotyping of Methylobacterium Species.</title>
        <authorList>
            <person name="Alessa O."/>
            <person name="Ogura Y."/>
            <person name="Fujitani Y."/>
            <person name="Takami H."/>
            <person name="Hayashi T."/>
            <person name="Sahin N."/>
            <person name="Tani A."/>
        </authorList>
    </citation>
    <scope>NUCLEOTIDE SEQUENCE [LARGE SCALE GENOMIC DNA]</scope>
    <source>
        <strain evidence="2 3">DSM 23679</strain>
    </source>
</reference>
<evidence type="ECO:0000313" key="2">
    <source>
        <dbReference type="EMBL" id="GJD45095.1"/>
    </source>
</evidence>
<feature type="domain" description="PilZ" evidence="1">
    <location>
        <begin position="6"/>
        <end position="83"/>
    </location>
</feature>
<comment type="caution">
    <text evidence="2">The sequence shown here is derived from an EMBL/GenBank/DDBJ whole genome shotgun (WGS) entry which is preliminary data.</text>
</comment>
<name>A0ABQ4QJQ2_9HYPH</name>
<dbReference type="InterPro" id="IPR009875">
    <property type="entry name" value="PilZ_domain"/>
</dbReference>
<sequence>MSSEHRNETRQRVFLKGRIVFNNGASSMDCLVRDFSSSGARLALSESSTLPEVFDLYIPQKDRTYRSTLRWRRADGVGITFADEAAKPASVAAPTAAAEPATEDNSVTVLLRRITELEAENATLRRLLTGMAQTGAATAA</sequence>
<keyword evidence="3" id="KW-1185">Reference proteome</keyword>
<evidence type="ECO:0000259" key="1">
    <source>
        <dbReference type="Pfam" id="PF07238"/>
    </source>
</evidence>
<proteinExistence type="predicted"/>
<dbReference type="Proteomes" id="UP001055117">
    <property type="component" value="Unassembled WGS sequence"/>
</dbReference>